<feature type="transmembrane region" description="Helical" evidence="1">
    <location>
        <begin position="308"/>
        <end position="329"/>
    </location>
</feature>
<dbReference type="InterPro" id="IPR001173">
    <property type="entry name" value="Glyco_trans_2-like"/>
</dbReference>
<name>A0A1L9B062_9BACT</name>
<organism evidence="3 4">
    <name type="scientific">Cystobacter ferrugineus</name>
    <dbReference type="NCBI Taxonomy" id="83449"/>
    <lineage>
        <taxon>Bacteria</taxon>
        <taxon>Pseudomonadati</taxon>
        <taxon>Myxococcota</taxon>
        <taxon>Myxococcia</taxon>
        <taxon>Myxococcales</taxon>
        <taxon>Cystobacterineae</taxon>
        <taxon>Archangiaceae</taxon>
        <taxon>Cystobacter</taxon>
    </lineage>
</organism>
<keyword evidence="4" id="KW-1185">Reference proteome</keyword>
<dbReference type="RefSeq" id="WP_071903223.1">
    <property type="nucleotide sequence ID" value="NZ_MPIN01000013.1"/>
</dbReference>
<dbReference type="SUPFAM" id="SSF53448">
    <property type="entry name" value="Nucleotide-diphospho-sugar transferases"/>
    <property type="match status" value="1"/>
</dbReference>
<feature type="domain" description="Glycosyltransferase 2-like" evidence="2">
    <location>
        <begin position="48"/>
        <end position="216"/>
    </location>
</feature>
<feature type="transmembrane region" description="Helical" evidence="1">
    <location>
        <begin position="278"/>
        <end position="301"/>
    </location>
</feature>
<evidence type="ECO:0000313" key="4">
    <source>
        <dbReference type="Proteomes" id="UP000182229"/>
    </source>
</evidence>
<keyword evidence="1" id="KW-1133">Transmembrane helix</keyword>
<dbReference type="STRING" id="83449.BON30_36895"/>
<dbReference type="EMBL" id="MPIN01000013">
    <property type="protein sequence ID" value="OJH35649.1"/>
    <property type="molecule type" value="Genomic_DNA"/>
</dbReference>
<protein>
    <recommendedName>
        <fullName evidence="2">Glycosyltransferase 2-like domain-containing protein</fullName>
    </recommendedName>
</protein>
<reference evidence="3 4" key="2">
    <citation type="submission" date="2016-12" db="EMBL/GenBank/DDBJ databases">
        <title>Draft Genome Sequence of Cystobacter ferrugineus Strain Cbfe23.</title>
        <authorList>
            <person name="Akbar S."/>
            <person name="Dowd S.E."/>
            <person name="Stevens D.C."/>
        </authorList>
    </citation>
    <scope>NUCLEOTIDE SEQUENCE [LARGE SCALE GENOMIC DNA]</scope>
    <source>
        <strain evidence="3 4">Cbfe23</strain>
    </source>
</reference>
<keyword evidence="1" id="KW-0812">Transmembrane</keyword>
<dbReference type="Proteomes" id="UP000182229">
    <property type="component" value="Unassembled WGS sequence"/>
</dbReference>
<dbReference type="Gene3D" id="3.90.550.10">
    <property type="entry name" value="Spore Coat Polysaccharide Biosynthesis Protein SpsA, Chain A"/>
    <property type="match status" value="1"/>
</dbReference>
<feature type="transmembrane region" description="Helical" evidence="1">
    <location>
        <begin position="335"/>
        <end position="352"/>
    </location>
</feature>
<reference evidence="4" key="1">
    <citation type="submission" date="2016-11" db="EMBL/GenBank/DDBJ databases">
        <authorList>
            <person name="Shukria A."/>
            <person name="Stevens D.C."/>
        </authorList>
    </citation>
    <scope>NUCLEOTIDE SEQUENCE [LARGE SCALE GENOMIC DNA]</scope>
    <source>
        <strain evidence="4">Cbfe23</strain>
    </source>
</reference>
<dbReference type="PANTHER" id="PTHR43646">
    <property type="entry name" value="GLYCOSYLTRANSFERASE"/>
    <property type="match status" value="1"/>
</dbReference>
<evidence type="ECO:0000259" key="2">
    <source>
        <dbReference type="Pfam" id="PF00535"/>
    </source>
</evidence>
<proteinExistence type="predicted"/>
<comment type="caution">
    <text evidence="3">The sequence shown here is derived from an EMBL/GenBank/DDBJ whole genome shotgun (WGS) entry which is preliminary data.</text>
</comment>
<keyword evidence="1" id="KW-0472">Membrane</keyword>
<sequence>MFLLLFLLTAASALYSLNIAVQLIRVMRAMPRIERLNAPPPARWPRVSLVMPARDEERTLESAMRSKLGNTYPELELVLVDDRSTDGTGAIADQFARTEPRLQVVHVEHLPEGWLGKVHALQRGLERASGEWVLFSDADVHLAPGVLEKIIAHAEQEGLGHVTVFPQFTCSAFALQMTLVSMFRLVCVRTRMWEVSDPSSSTAMGIGAFNLVRRSALERTPGLEWLKMEIADDVMFGTMLKRSGAKQAVLNGRNSVSLEFYPSLGAFTRAMEKSGASFPLSVLVLGNLIQVVLECGFLAGVFSGHPALVLLGGGTWALGAVMTWAFSVWAGFSRWTAPLAFLGILPTAWVSIRSAVLARVRGGVFWRGTFYPASVVRAGQRLGR</sequence>
<dbReference type="PANTHER" id="PTHR43646:SF3">
    <property type="entry name" value="SLR1566 PROTEIN"/>
    <property type="match status" value="1"/>
</dbReference>
<dbReference type="AlphaFoldDB" id="A0A1L9B062"/>
<evidence type="ECO:0000256" key="1">
    <source>
        <dbReference type="SAM" id="Phobius"/>
    </source>
</evidence>
<dbReference type="InterPro" id="IPR029044">
    <property type="entry name" value="Nucleotide-diphossugar_trans"/>
</dbReference>
<gene>
    <name evidence="3" type="ORF">BON30_36895</name>
</gene>
<evidence type="ECO:0000313" key="3">
    <source>
        <dbReference type="EMBL" id="OJH35649.1"/>
    </source>
</evidence>
<dbReference type="Pfam" id="PF00535">
    <property type="entry name" value="Glycos_transf_2"/>
    <property type="match status" value="1"/>
</dbReference>
<accession>A0A1L9B062</accession>